<evidence type="ECO:0000313" key="2">
    <source>
        <dbReference type="Proteomes" id="UP001166286"/>
    </source>
</evidence>
<dbReference type="AlphaFoldDB" id="A0AA39QVS2"/>
<dbReference type="EMBL" id="JAFEKC020000017">
    <property type="protein sequence ID" value="KAK0510137.1"/>
    <property type="molecule type" value="Genomic_DNA"/>
</dbReference>
<comment type="caution">
    <text evidence="1">The sequence shown here is derived from an EMBL/GenBank/DDBJ whole genome shotgun (WGS) entry which is preliminary data.</text>
</comment>
<accession>A0AA39QVS2</accession>
<organism evidence="1 2">
    <name type="scientific">Cladonia borealis</name>
    <dbReference type="NCBI Taxonomy" id="184061"/>
    <lineage>
        <taxon>Eukaryota</taxon>
        <taxon>Fungi</taxon>
        <taxon>Dikarya</taxon>
        <taxon>Ascomycota</taxon>
        <taxon>Pezizomycotina</taxon>
        <taxon>Lecanoromycetes</taxon>
        <taxon>OSLEUM clade</taxon>
        <taxon>Lecanoromycetidae</taxon>
        <taxon>Lecanorales</taxon>
        <taxon>Lecanorineae</taxon>
        <taxon>Cladoniaceae</taxon>
        <taxon>Cladonia</taxon>
    </lineage>
</organism>
<dbReference type="Proteomes" id="UP001166286">
    <property type="component" value="Unassembled WGS sequence"/>
</dbReference>
<sequence>MPKEAANTPICSPAQAAQASTVAESDGGEGRQLTALEVLEGRAVQVCVHNIASNVEEVVYIMHVPLLSHFSPTLRDELASDKDLVRICTGFDCLKSHAIWVCEWMLAGGKPLDRIPLTWCTADERLDELEIFILLVLQWDIPGLVAPAARELDAAKPSSGG</sequence>
<gene>
    <name evidence="1" type="ORF">JMJ35_007531</name>
</gene>
<evidence type="ECO:0000313" key="1">
    <source>
        <dbReference type="EMBL" id="KAK0510137.1"/>
    </source>
</evidence>
<protein>
    <submittedName>
        <fullName evidence="1">Uncharacterized protein</fullName>
    </submittedName>
</protein>
<keyword evidence="2" id="KW-1185">Reference proteome</keyword>
<reference evidence="1" key="1">
    <citation type="submission" date="2023-03" db="EMBL/GenBank/DDBJ databases">
        <title>Complete genome of Cladonia borealis.</title>
        <authorList>
            <person name="Park H."/>
        </authorList>
    </citation>
    <scope>NUCLEOTIDE SEQUENCE</scope>
    <source>
        <strain evidence="1">ANT050790</strain>
    </source>
</reference>
<proteinExistence type="predicted"/>
<name>A0AA39QVS2_9LECA</name>